<feature type="compositionally biased region" description="Polar residues" evidence="1">
    <location>
        <begin position="1"/>
        <end position="11"/>
    </location>
</feature>
<name>A0A558ADU5_9PSEU</name>
<evidence type="ECO:0000259" key="2">
    <source>
        <dbReference type="Pfam" id="PF13191"/>
    </source>
</evidence>
<reference evidence="3 4" key="1">
    <citation type="submission" date="2019-07" db="EMBL/GenBank/DDBJ databases">
        <title>New species of Amycolatopsis and Streptomyces.</title>
        <authorList>
            <person name="Duangmal K."/>
            <person name="Teo W.F.A."/>
            <person name="Lipun K."/>
        </authorList>
    </citation>
    <scope>NUCLEOTIDE SEQUENCE [LARGE SCALE GENOMIC DNA]</scope>
    <source>
        <strain evidence="3 4">JCM 30562</strain>
    </source>
</reference>
<proteinExistence type="predicted"/>
<feature type="region of interest" description="Disordered" evidence="1">
    <location>
        <begin position="1"/>
        <end position="21"/>
    </location>
</feature>
<accession>A0A558ADU5</accession>
<organism evidence="3 4">
    <name type="scientific">Amycolatopsis acidiphila</name>
    <dbReference type="NCBI Taxonomy" id="715473"/>
    <lineage>
        <taxon>Bacteria</taxon>
        <taxon>Bacillati</taxon>
        <taxon>Actinomycetota</taxon>
        <taxon>Actinomycetes</taxon>
        <taxon>Pseudonocardiales</taxon>
        <taxon>Pseudonocardiaceae</taxon>
        <taxon>Amycolatopsis</taxon>
    </lineage>
</organism>
<keyword evidence="4" id="KW-1185">Reference proteome</keyword>
<dbReference type="AlphaFoldDB" id="A0A558ADU5"/>
<gene>
    <name evidence="3" type="ORF">FNH06_13730</name>
</gene>
<dbReference type="Gene3D" id="3.40.50.300">
    <property type="entry name" value="P-loop containing nucleotide triphosphate hydrolases"/>
    <property type="match status" value="1"/>
</dbReference>
<dbReference type="SUPFAM" id="SSF52540">
    <property type="entry name" value="P-loop containing nucleoside triphosphate hydrolases"/>
    <property type="match status" value="1"/>
</dbReference>
<feature type="domain" description="Orc1-like AAA ATPase" evidence="2">
    <location>
        <begin position="36"/>
        <end position="162"/>
    </location>
</feature>
<protein>
    <submittedName>
        <fullName evidence="3">AAA family ATPase</fullName>
    </submittedName>
</protein>
<dbReference type="EMBL" id="VJZA01000018">
    <property type="protein sequence ID" value="TVT22440.1"/>
    <property type="molecule type" value="Genomic_DNA"/>
</dbReference>
<evidence type="ECO:0000313" key="3">
    <source>
        <dbReference type="EMBL" id="TVT22440.1"/>
    </source>
</evidence>
<dbReference type="OrthoDB" id="134985at2"/>
<dbReference type="Pfam" id="PF13191">
    <property type="entry name" value="AAA_16"/>
    <property type="match status" value="1"/>
</dbReference>
<dbReference type="Proteomes" id="UP000318578">
    <property type="component" value="Unassembled WGS sequence"/>
</dbReference>
<evidence type="ECO:0000313" key="4">
    <source>
        <dbReference type="Proteomes" id="UP000318578"/>
    </source>
</evidence>
<sequence>MGWKANMTNLGSRRREQVSQPIARDVSGTRGLLDRKDLLQLLDRAVSKRLTIISAPPGSGKTSLLRAWAERSGKLRRVAFVSVERDQQNEQRFWCAVLDAIRGPARTTAACEAPTAVPDVDHVVDSVLSEIAGHAGLVVLIIDDLHELRSTDALTQLEYFLANL</sequence>
<feature type="non-terminal residue" evidence="3">
    <location>
        <position position="164"/>
    </location>
</feature>
<comment type="caution">
    <text evidence="3">The sequence shown here is derived from an EMBL/GenBank/DDBJ whole genome shotgun (WGS) entry which is preliminary data.</text>
</comment>
<evidence type="ECO:0000256" key="1">
    <source>
        <dbReference type="SAM" id="MobiDB-lite"/>
    </source>
</evidence>
<dbReference type="InterPro" id="IPR041664">
    <property type="entry name" value="AAA_16"/>
</dbReference>
<dbReference type="InterPro" id="IPR027417">
    <property type="entry name" value="P-loop_NTPase"/>
</dbReference>